<keyword evidence="2 10" id="KW-0436">Ligase</keyword>
<dbReference type="HAMAP" id="MF_02019">
    <property type="entry name" value="MurF"/>
    <property type="match status" value="1"/>
</dbReference>
<keyword evidence="5 10" id="KW-0067">ATP-binding</keyword>
<organism evidence="14 15">
    <name type="scientific">Massilia forsythiae</name>
    <dbReference type="NCBI Taxonomy" id="2728020"/>
    <lineage>
        <taxon>Bacteria</taxon>
        <taxon>Pseudomonadati</taxon>
        <taxon>Pseudomonadota</taxon>
        <taxon>Betaproteobacteria</taxon>
        <taxon>Burkholderiales</taxon>
        <taxon>Oxalobacteraceae</taxon>
        <taxon>Telluria group</taxon>
        <taxon>Massilia</taxon>
    </lineage>
</organism>
<dbReference type="GO" id="GO:0008360">
    <property type="term" value="P:regulation of cell shape"/>
    <property type="evidence" value="ECO:0007669"/>
    <property type="project" value="UniProtKB-KW"/>
</dbReference>
<keyword evidence="1 10" id="KW-0963">Cytoplasm</keyword>
<evidence type="ECO:0000256" key="7">
    <source>
        <dbReference type="ARBA" id="ARBA00022984"/>
    </source>
</evidence>
<dbReference type="GO" id="GO:0009252">
    <property type="term" value="P:peptidoglycan biosynthetic process"/>
    <property type="evidence" value="ECO:0007669"/>
    <property type="project" value="UniProtKB-UniRule"/>
</dbReference>
<accession>A0A7Z2VUN5</accession>
<comment type="similarity">
    <text evidence="10">Belongs to the MurCDEF family. MurF subfamily.</text>
</comment>
<dbReference type="InterPro" id="IPR036565">
    <property type="entry name" value="Mur-like_cat_sf"/>
</dbReference>
<evidence type="ECO:0000256" key="5">
    <source>
        <dbReference type="ARBA" id="ARBA00022840"/>
    </source>
</evidence>
<dbReference type="SUPFAM" id="SSF53244">
    <property type="entry name" value="MurD-like peptide ligases, peptide-binding domain"/>
    <property type="match status" value="1"/>
</dbReference>
<feature type="domain" description="Mur ligase C-terminal" evidence="12">
    <location>
        <begin position="365"/>
        <end position="483"/>
    </location>
</feature>
<name>A0A7Z2VUN5_9BURK</name>
<sequence length="505" mass="53283">MIRGSLAQLLPALDGARMTADAAFEGVSTDSRKAAPGALFVALRGESFDAHDFLDRITATGVAAVVAERLPQGFTLPAIVVPDTLAALGRIGNAWRSRFAIPVIGVTGSNGKTTVKEMIAAILAAAVGEDARLATQGNLNNEIGVPLTVMRLHDGHRAAVVELGMNHPGEIARLAAIAAPTVALVNNAQREHQEFMHTVEAVARENGAVLAALADDGVVVFPGDDEYTGLWRGLAGEREVLTFGLSEACDVRASYTPNNFGSELTITASSPRRRGPMLSMQQLHSLREGEVSLGPRLRGDDVVADVAEREAARDADGVMHFTIRLSAAGTHNVRNALAACACALAAGIPVAAIVRGLEAFAPVNGRLQRKHTAHGAALIDDTYNANPDSVRAAIDVLAQAAAPRILVLGDMGEVGTQGPEFHREIGEYAAARGIDAVLVTGALARHMTGTGAQHYEQFDDLLAALDKQLGSKSDATVLVKGSRFMKMERVVQHLTTPHEHRKDSH</sequence>
<dbReference type="PANTHER" id="PTHR43024:SF1">
    <property type="entry name" value="UDP-N-ACETYLMURAMOYL-TRIPEPTIDE--D-ALANYL-D-ALANINE LIGASE"/>
    <property type="match status" value="1"/>
</dbReference>
<evidence type="ECO:0000259" key="11">
    <source>
        <dbReference type="Pfam" id="PF01225"/>
    </source>
</evidence>
<keyword evidence="3 10" id="KW-0132">Cell division</keyword>
<dbReference type="Proteomes" id="UP000502415">
    <property type="component" value="Chromosome"/>
</dbReference>
<dbReference type="PANTHER" id="PTHR43024">
    <property type="entry name" value="UDP-N-ACETYLMURAMOYL-TRIPEPTIDE--D-ALANYL-D-ALANINE LIGASE"/>
    <property type="match status" value="1"/>
</dbReference>
<dbReference type="UniPathway" id="UPA00219"/>
<dbReference type="Gene3D" id="3.40.1390.10">
    <property type="entry name" value="MurE/MurF, N-terminal domain"/>
    <property type="match status" value="1"/>
</dbReference>
<evidence type="ECO:0000256" key="9">
    <source>
        <dbReference type="ARBA" id="ARBA00023316"/>
    </source>
</evidence>
<dbReference type="InterPro" id="IPR036615">
    <property type="entry name" value="Mur_ligase_C_dom_sf"/>
</dbReference>
<comment type="pathway">
    <text evidence="10">Cell wall biogenesis; peptidoglycan biosynthesis.</text>
</comment>
<dbReference type="Gene3D" id="3.40.1190.10">
    <property type="entry name" value="Mur-like, catalytic domain"/>
    <property type="match status" value="1"/>
</dbReference>
<comment type="catalytic activity">
    <reaction evidence="10">
        <text>D-alanyl-D-alanine + UDP-N-acetyl-alpha-D-muramoyl-L-alanyl-gamma-D-glutamyl-meso-2,6-diaminopimelate + ATP = UDP-N-acetyl-alpha-D-muramoyl-L-alanyl-gamma-D-glutamyl-meso-2,6-diaminopimeloyl-D-alanyl-D-alanine + ADP + phosphate + H(+)</text>
        <dbReference type="Rhea" id="RHEA:28374"/>
        <dbReference type="ChEBI" id="CHEBI:15378"/>
        <dbReference type="ChEBI" id="CHEBI:30616"/>
        <dbReference type="ChEBI" id="CHEBI:43474"/>
        <dbReference type="ChEBI" id="CHEBI:57822"/>
        <dbReference type="ChEBI" id="CHEBI:61386"/>
        <dbReference type="ChEBI" id="CHEBI:83905"/>
        <dbReference type="ChEBI" id="CHEBI:456216"/>
        <dbReference type="EC" id="6.3.2.10"/>
    </reaction>
</comment>
<reference evidence="14 15" key="1">
    <citation type="submission" date="2020-04" db="EMBL/GenBank/DDBJ databases">
        <title>Genome sequencing of novel species.</title>
        <authorList>
            <person name="Heo J."/>
            <person name="Kim S.-J."/>
            <person name="Kim J.-S."/>
            <person name="Hong S.-B."/>
            <person name="Kwon S.-W."/>
        </authorList>
    </citation>
    <scope>NUCLEOTIDE SEQUENCE [LARGE SCALE GENOMIC DNA]</scope>
    <source>
        <strain evidence="14 15">GN2-R2</strain>
    </source>
</reference>
<evidence type="ECO:0000256" key="3">
    <source>
        <dbReference type="ARBA" id="ARBA00022618"/>
    </source>
</evidence>
<evidence type="ECO:0000259" key="13">
    <source>
        <dbReference type="Pfam" id="PF08245"/>
    </source>
</evidence>
<dbReference type="InterPro" id="IPR004101">
    <property type="entry name" value="Mur_ligase_C"/>
</dbReference>
<dbReference type="Pfam" id="PF01225">
    <property type="entry name" value="Mur_ligase"/>
    <property type="match status" value="1"/>
</dbReference>
<evidence type="ECO:0000256" key="6">
    <source>
        <dbReference type="ARBA" id="ARBA00022960"/>
    </source>
</evidence>
<feature type="binding site" evidence="10">
    <location>
        <begin position="108"/>
        <end position="114"/>
    </location>
    <ligand>
        <name>ATP</name>
        <dbReference type="ChEBI" id="CHEBI:30616"/>
    </ligand>
</feature>
<evidence type="ECO:0000259" key="12">
    <source>
        <dbReference type="Pfam" id="PF02875"/>
    </source>
</evidence>
<evidence type="ECO:0000313" key="14">
    <source>
        <dbReference type="EMBL" id="QJD99224.1"/>
    </source>
</evidence>
<evidence type="ECO:0000256" key="10">
    <source>
        <dbReference type="HAMAP-Rule" id="MF_02019"/>
    </source>
</evidence>
<keyword evidence="7 10" id="KW-0573">Peptidoglycan synthesis</keyword>
<dbReference type="InterPro" id="IPR005863">
    <property type="entry name" value="UDP-N-AcMur_synth"/>
</dbReference>
<dbReference type="GO" id="GO:0005524">
    <property type="term" value="F:ATP binding"/>
    <property type="evidence" value="ECO:0007669"/>
    <property type="project" value="UniProtKB-UniRule"/>
</dbReference>
<keyword evidence="9 10" id="KW-0961">Cell wall biogenesis/degradation</keyword>
<dbReference type="InterPro" id="IPR013221">
    <property type="entry name" value="Mur_ligase_cen"/>
</dbReference>
<evidence type="ECO:0000256" key="8">
    <source>
        <dbReference type="ARBA" id="ARBA00023306"/>
    </source>
</evidence>
<comment type="subcellular location">
    <subcellularLocation>
        <location evidence="10">Cytoplasm</location>
    </subcellularLocation>
</comment>
<evidence type="ECO:0000256" key="4">
    <source>
        <dbReference type="ARBA" id="ARBA00022741"/>
    </source>
</evidence>
<dbReference type="GO" id="GO:0071555">
    <property type="term" value="P:cell wall organization"/>
    <property type="evidence" value="ECO:0007669"/>
    <property type="project" value="UniProtKB-KW"/>
</dbReference>
<evidence type="ECO:0000256" key="1">
    <source>
        <dbReference type="ARBA" id="ARBA00022490"/>
    </source>
</evidence>
<dbReference type="KEGG" id="mfy:HH212_03575"/>
<feature type="domain" description="Mur ligase N-terminal catalytic" evidence="11">
    <location>
        <begin position="25"/>
        <end position="71"/>
    </location>
</feature>
<dbReference type="GO" id="GO:0005737">
    <property type="term" value="C:cytoplasm"/>
    <property type="evidence" value="ECO:0007669"/>
    <property type="project" value="UniProtKB-SubCell"/>
</dbReference>
<comment type="function">
    <text evidence="10">Involved in cell wall formation. Catalyzes the final step in the synthesis of UDP-N-acetylmuramoyl-pentapeptide, the precursor of murein.</text>
</comment>
<keyword evidence="6 10" id="KW-0133">Cell shape</keyword>
<keyword evidence="15" id="KW-1185">Reference proteome</keyword>
<dbReference type="EMBL" id="CP051685">
    <property type="protein sequence ID" value="QJD99224.1"/>
    <property type="molecule type" value="Genomic_DNA"/>
</dbReference>
<proteinExistence type="inferred from homology"/>
<evidence type="ECO:0000256" key="2">
    <source>
        <dbReference type="ARBA" id="ARBA00022598"/>
    </source>
</evidence>
<evidence type="ECO:0000313" key="15">
    <source>
        <dbReference type="Proteomes" id="UP000502415"/>
    </source>
</evidence>
<dbReference type="GO" id="GO:0051301">
    <property type="term" value="P:cell division"/>
    <property type="evidence" value="ECO:0007669"/>
    <property type="project" value="UniProtKB-KW"/>
</dbReference>
<dbReference type="InterPro" id="IPR051046">
    <property type="entry name" value="MurCDEF_CellWall_CoF430Synth"/>
</dbReference>
<keyword evidence="4 10" id="KW-0547">Nucleotide-binding</keyword>
<dbReference type="EC" id="6.3.2.10" evidence="10"/>
<protein>
    <recommendedName>
        <fullName evidence="10">UDP-N-acetylmuramoyl-tripeptide--D-alanyl-D-alanine ligase</fullName>
        <ecNumber evidence="10">6.3.2.10</ecNumber>
    </recommendedName>
    <alternativeName>
        <fullName evidence="10">D-alanyl-D-alanine-adding enzyme</fullName>
    </alternativeName>
</protein>
<dbReference type="SUPFAM" id="SSF53623">
    <property type="entry name" value="MurD-like peptide ligases, catalytic domain"/>
    <property type="match status" value="1"/>
</dbReference>
<dbReference type="InterPro" id="IPR035911">
    <property type="entry name" value="MurE/MurF_N"/>
</dbReference>
<keyword evidence="8 10" id="KW-0131">Cell cycle</keyword>
<dbReference type="Pfam" id="PF08245">
    <property type="entry name" value="Mur_ligase_M"/>
    <property type="match status" value="1"/>
</dbReference>
<dbReference type="AlphaFoldDB" id="A0A7Z2VUN5"/>
<feature type="domain" description="Mur ligase central" evidence="13">
    <location>
        <begin position="106"/>
        <end position="267"/>
    </location>
</feature>
<dbReference type="Gene3D" id="3.90.190.20">
    <property type="entry name" value="Mur ligase, C-terminal domain"/>
    <property type="match status" value="1"/>
</dbReference>
<dbReference type="InterPro" id="IPR000713">
    <property type="entry name" value="Mur_ligase_N"/>
</dbReference>
<gene>
    <name evidence="10" type="primary">murF</name>
    <name evidence="14" type="ORF">HH212_03575</name>
</gene>
<dbReference type="GO" id="GO:0047480">
    <property type="term" value="F:UDP-N-acetylmuramoyl-tripeptide-D-alanyl-D-alanine ligase activity"/>
    <property type="evidence" value="ECO:0007669"/>
    <property type="project" value="UniProtKB-UniRule"/>
</dbReference>
<dbReference type="SUPFAM" id="SSF63418">
    <property type="entry name" value="MurE/MurF N-terminal domain"/>
    <property type="match status" value="1"/>
</dbReference>
<dbReference type="Pfam" id="PF02875">
    <property type="entry name" value="Mur_ligase_C"/>
    <property type="match status" value="1"/>
</dbReference>